<name>U2F7S5_9EURY</name>
<protein>
    <submittedName>
        <fullName evidence="2">Uncharacterized protein</fullName>
    </submittedName>
</protein>
<reference evidence="2 3" key="1">
    <citation type="journal article" date="2011" name="J. Bacteriol.">
        <title>Genome sequence of Halorhabdus tiamatea, the first archaeon isolated from a deep-sea anoxic brine lake.</title>
        <authorList>
            <person name="Antunes A."/>
            <person name="Alam I."/>
            <person name="Bajic V.B."/>
            <person name="Stingl U."/>
        </authorList>
    </citation>
    <scope>NUCLEOTIDE SEQUENCE [LARGE SCALE GENOMIC DNA]</scope>
    <source>
        <strain evidence="2 3">SARL4B</strain>
    </source>
</reference>
<proteinExistence type="predicted"/>
<feature type="region of interest" description="Disordered" evidence="1">
    <location>
        <begin position="343"/>
        <end position="394"/>
    </location>
</feature>
<evidence type="ECO:0000313" key="3">
    <source>
        <dbReference type="Proteomes" id="UP000003861"/>
    </source>
</evidence>
<evidence type="ECO:0000313" key="2">
    <source>
        <dbReference type="EMBL" id="ERJ06210.1"/>
    </source>
</evidence>
<dbReference type="EMBL" id="AFNT02000018">
    <property type="protein sequence ID" value="ERJ06210.1"/>
    <property type="molecule type" value="Genomic_DNA"/>
</dbReference>
<comment type="caution">
    <text evidence="2">The sequence shown here is derived from an EMBL/GenBank/DDBJ whole genome shotgun (WGS) entry which is preliminary data.</text>
</comment>
<organism evidence="2 3">
    <name type="scientific">Halorhabdus tiamatea SARL4B</name>
    <dbReference type="NCBI Taxonomy" id="1033806"/>
    <lineage>
        <taxon>Archaea</taxon>
        <taxon>Methanobacteriati</taxon>
        <taxon>Methanobacteriota</taxon>
        <taxon>Stenosarchaea group</taxon>
        <taxon>Halobacteria</taxon>
        <taxon>Halobacteriales</taxon>
        <taxon>Haloarculaceae</taxon>
        <taxon>Halorhabdus</taxon>
    </lineage>
</organism>
<feature type="compositionally biased region" description="Polar residues" evidence="1">
    <location>
        <begin position="375"/>
        <end position="394"/>
    </location>
</feature>
<dbReference type="Proteomes" id="UP000003861">
    <property type="component" value="Unassembled WGS sequence"/>
</dbReference>
<gene>
    <name evidence="2" type="ORF">HLRTI_001689</name>
</gene>
<dbReference type="AlphaFoldDB" id="U2F7S5"/>
<evidence type="ECO:0000256" key="1">
    <source>
        <dbReference type="SAM" id="MobiDB-lite"/>
    </source>
</evidence>
<feature type="compositionally biased region" description="Polar residues" evidence="1">
    <location>
        <begin position="358"/>
        <end position="367"/>
    </location>
</feature>
<sequence>METLLRRTDPDTQDILADGSGELDVQFDRTVADAVADSDAGSDVVQKAVNQIDELEDIWGTSTGQFGKRLVVESPDSGSQFLATFDDAQIHQLSTEVSDSTVSQSVVLEFVDGVENVKKLRYQTIDAEGISMSQLAEFIESSDGYAARLANDLGGGKLAGAIELDPADRDILTEVAYKESLDGKDALASDSLTARDILDMSEDTDLQSVKMIAKSQGGKVIRLESGQDSFDHILDRHFRGTAIKSSGEQTTFFPSGKTASARGGGPEADLPSEVSQDQIAPLLREAIEETSTTDGSFTVTFSQPRSGITKLNIETGGDLIASAYPKEGPEVRRWNWDTGEWEQWSSPEWTRWEKPYNQAGNSNQPSMTPGPLPTNPSQQHSHLTTPSASQELTP</sequence>
<reference evidence="2 3" key="2">
    <citation type="journal article" date="2013" name="PLoS ONE">
        <title>INDIGO - INtegrated Data Warehouse of MIcrobial GenOmes with Examples from the Red Sea Extremophiles.</title>
        <authorList>
            <person name="Alam I."/>
            <person name="Antunes A."/>
            <person name="Kamau A.A."/>
            <person name="Ba Alawi W."/>
            <person name="Kalkatawi M."/>
            <person name="Stingl U."/>
            <person name="Bajic V.B."/>
        </authorList>
    </citation>
    <scope>NUCLEOTIDE SEQUENCE [LARGE SCALE GENOMIC DNA]</scope>
    <source>
        <strain evidence="2 3">SARL4B</strain>
    </source>
</reference>
<accession>U2F7S5</accession>